<evidence type="ECO:0000313" key="2">
    <source>
        <dbReference type="Proteomes" id="UP000499080"/>
    </source>
</evidence>
<gene>
    <name evidence="1" type="ORF">AVEN_158592_1</name>
</gene>
<sequence>MSRLTLKMGEPLEFPVSNFVRIKPVVPEQLPQLMNNGYNYSLVYRWSPQITPSKSAGDGEAPMLVTRLALCQSSSFSEAQF</sequence>
<organism evidence="1 2">
    <name type="scientific">Araneus ventricosus</name>
    <name type="common">Orbweaver spider</name>
    <name type="synonym">Epeira ventricosa</name>
    <dbReference type="NCBI Taxonomy" id="182803"/>
    <lineage>
        <taxon>Eukaryota</taxon>
        <taxon>Metazoa</taxon>
        <taxon>Ecdysozoa</taxon>
        <taxon>Arthropoda</taxon>
        <taxon>Chelicerata</taxon>
        <taxon>Arachnida</taxon>
        <taxon>Araneae</taxon>
        <taxon>Araneomorphae</taxon>
        <taxon>Entelegynae</taxon>
        <taxon>Araneoidea</taxon>
        <taxon>Araneidae</taxon>
        <taxon>Araneus</taxon>
    </lineage>
</organism>
<dbReference type="EMBL" id="BGPR01117377">
    <property type="protein sequence ID" value="GBN09771.1"/>
    <property type="molecule type" value="Genomic_DNA"/>
</dbReference>
<comment type="caution">
    <text evidence="1">The sequence shown here is derived from an EMBL/GenBank/DDBJ whole genome shotgun (WGS) entry which is preliminary data.</text>
</comment>
<evidence type="ECO:0000313" key="1">
    <source>
        <dbReference type="EMBL" id="GBN09771.1"/>
    </source>
</evidence>
<proteinExistence type="predicted"/>
<reference evidence="1 2" key="1">
    <citation type="journal article" date="2019" name="Sci. Rep.">
        <title>Orb-weaving spider Araneus ventricosus genome elucidates the spidroin gene catalogue.</title>
        <authorList>
            <person name="Kono N."/>
            <person name="Nakamura H."/>
            <person name="Ohtoshi R."/>
            <person name="Moran D.A.P."/>
            <person name="Shinohara A."/>
            <person name="Yoshida Y."/>
            <person name="Fujiwara M."/>
            <person name="Mori M."/>
            <person name="Tomita M."/>
            <person name="Arakawa K."/>
        </authorList>
    </citation>
    <scope>NUCLEOTIDE SEQUENCE [LARGE SCALE GENOMIC DNA]</scope>
</reference>
<keyword evidence="2" id="KW-1185">Reference proteome</keyword>
<protein>
    <submittedName>
        <fullName evidence="1">Uncharacterized protein</fullName>
    </submittedName>
</protein>
<name>A0A4Y2L4Z3_ARAVE</name>
<accession>A0A4Y2L4Z3</accession>
<dbReference type="Proteomes" id="UP000499080">
    <property type="component" value="Unassembled WGS sequence"/>
</dbReference>
<dbReference type="AlphaFoldDB" id="A0A4Y2L4Z3"/>